<dbReference type="PANTHER" id="PTHR11439:SF495">
    <property type="entry name" value="REVERSE TRANSCRIPTASE, RNA-DEPENDENT DNA POLYMERASE-RELATED"/>
    <property type="match status" value="1"/>
</dbReference>
<evidence type="ECO:0000259" key="3">
    <source>
        <dbReference type="PROSITE" id="PS50158"/>
    </source>
</evidence>
<dbReference type="Pfam" id="PF00098">
    <property type="entry name" value="zf-CCHC"/>
    <property type="match status" value="1"/>
</dbReference>
<keyword evidence="1" id="KW-0863">Zinc-finger</keyword>
<protein>
    <submittedName>
        <fullName evidence="4">Uncharacterized mitochondrial protein AtMg00810-like</fullName>
    </submittedName>
</protein>
<accession>A0A6L2MU40</accession>
<feature type="domain" description="CCHC-type" evidence="3">
    <location>
        <begin position="757"/>
        <end position="774"/>
    </location>
</feature>
<evidence type="ECO:0000256" key="1">
    <source>
        <dbReference type="PROSITE-ProRule" id="PRU00047"/>
    </source>
</evidence>
<dbReference type="PROSITE" id="PS50158">
    <property type="entry name" value="ZF_CCHC"/>
    <property type="match status" value="1"/>
</dbReference>
<evidence type="ECO:0000256" key="2">
    <source>
        <dbReference type="SAM" id="MobiDB-lite"/>
    </source>
</evidence>
<evidence type="ECO:0000313" key="4">
    <source>
        <dbReference type="EMBL" id="GEU76252.1"/>
    </source>
</evidence>
<feature type="compositionally biased region" description="Polar residues" evidence="2">
    <location>
        <begin position="166"/>
        <end position="183"/>
    </location>
</feature>
<feature type="compositionally biased region" description="Basic and acidic residues" evidence="2">
    <location>
        <begin position="435"/>
        <end position="444"/>
    </location>
</feature>
<dbReference type="GO" id="GO:0003676">
    <property type="term" value="F:nucleic acid binding"/>
    <property type="evidence" value="ECO:0007669"/>
    <property type="project" value="InterPro"/>
</dbReference>
<organism evidence="4">
    <name type="scientific">Tanacetum cinerariifolium</name>
    <name type="common">Dalmatian daisy</name>
    <name type="synonym">Chrysanthemum cinerariifolium</name>
    <dbReference type="NCBI Taxonomy" id="118510"/>
    <lineage>
        <taxon>Eukaryota</taxon>
        <taxon>Viridiplantae</taxon>
        <taxon>Streptophyta</taxon>
        <taxon>Embryophyta</taxon>
        <taxon>Tracheophyta</taxon>
        <taxon>Spermatophyta</taxon>
        <taxon>Magnoliopsida</taxon>
        <taxon>eudicotyledons</taxon>
        <taxon>Gunneridae</taxon>
        <taxon>Pentapetalae</taxon>
        <taxon>asterids</taxon>
        <taxon>campanulids</taxon>
        <taxon>Asterales</taxon>
        <taxon>Asteraceae</taxon>
        <taxon>Asteroideae</taxon>
        <taxon>Anthemideae</taxon>
        <taxon>Anthemidinae</taxon>
        <taxon>Tanacetum</taxon>
    </lineage>
</organism>
<keyword evidence="1" id="KW-0862">Zinc</keyword>
<keyword evidence="1" id="KW-0479">Metal-binding</keyword>
<proteinExistence type="predicted"/>
<dbReference type="AlphaFoldDB" id="A0A6L2MU40"/>
<dbReference type="PANTHER" id="PTHR11439">
    <property type="entry name" value="GAG-POL-RELATED RETROTRANSPOSON"/>
    <property type="match status" value="1"/>
</dbReference>
<dbReference type="InterPro" id="IPR001878">
    <property type="entry name" value="Znf_CCHC"/>
</dbReference>
<dbReference type="SUPFAM" id="SSF57756">
    <property type="entry name" value="Retrovirus zinc finger-like domains"/>
    <property type="match status" value="1"/>
</dbReference>
<reference evidence="4" key="1">
    <citation type="journal article" date="2019" name="Sci. Rep.">
        <title>Draft genome of Tanacetum cinerariifolium, the natural source of mosquito coil.</title>
        <authorList>
            <person name="Yamashiro T."/>
            <person name="Shiraishi A."/>
            <person name="Satake H."/>
            <person name="Nakayama K."/>
        </authorList>
    </citation>
    <scope>NUCLEOTIDE SEQUENCE</scope>
</reference>
<feature type="compositionally biased region" description="Basic and acidic residues" evidence="2">
    <location>
        <begin position="415"/>
        <end position="426"/>
    </location>
</feature>
<comment type="caution">
    <text evidence="4">The sequence shown here is derived from an EMBL/GenBank/DDBJ whole genome shotgun (WGS) entry which is preliminary data.</text>
</comment>
<feature type="region of interest" description="Disordered" evidence="2">
    <location>
        <begin position="157"/>
        <end position="183"/>
    </location>
</feature>
<dbReference type="SMART" id="SM00343">
    <property type="entry name" value="ZnF_C2HC"/>
    <property type="match status" value="1"/>
</dbReference>
<sequence length="842" mass="94645">MYHIVGIEPQFKNIIKNGPLVPMIVGNRKPKGQLTGDERKAANLDQRLKSLIMDFQDSPPDEENTRSSQEYMNDLEMKFHERSRLANSKRFFKKAKYNKVNAKLALFSSGASSSKSSRVKNQGLIAEAYEWDEEEVSSDDNEMVEVKVLMALADDEREAVDKESVRNGTDSSATNYDSADESSVCSTNLPLLEKLSGVEPLSGPNTIKLILKSNLTFKDETLKGVTINEPTPAPAKEKNVSASISNLAPAEEVKNFKLRKLKHPNPKGLNHQMLIDLRLPLGGGFPSKTNHLNLFVQSDIRKPIWYLDTGCSSLISINKLFDAKYIVQFDAKRETIFNSNKEVVMIAPRGLNTRRQQTEETYHITFYESTNAIKFTFPSVDNITIADSERYQPDEPEHVVIEVDASSDHNGQVDQNDHDQNDHPVQSDETLNDDQSEHSNHTNDEKIIDNLTNTKDAQNIEPLSFQTKDTLAQTFSLKKNLKRYVKGTPSLGLWYLKFLGFDLKGYSDFDYVGCNMDKKSTSGACQLLGCKILCWGAKKQHYVAMSSAKAEYVAAGGRRIPKEHSLDLKLDIGAKQTYSTTKHNPGSKIEELKSASRHNALADSIAEADLEKSAPNDFLSTQQDINKGTKNYSFNHFIAGCRFHYPTQADSRNRLESGYRASVRKFLRALLTKWRPKVTAIEESKDLSTLPLDELIGNLKVYEVVLEKDLKASKIKKEKYKSLDLKARKVSSDEEESCSDSDEEYAMAEKKKGKKERRCFKCGDLNHFISDCPKHSINDQNAFVGGCWSDSEEEDDSKKDEIYLMAVGNNEVLSDTLYYSSSASDSESLQINTTSYAKLVLG</sequence>
<name>A0A6L2MU40_TANCI</name>
<dbReference type="EMBL" id="BKCJ010007242">
    <property type="protein sequence ID" value="GEU76252.1"/>
    <property type="molecule type" value="Genomic_DNA"/>
</dbReference>
<dbReference type="GO" id="GO:0008270">
    <property type="term" value="F:zinc ion binding"/>
    <property type="evidence" value="ECO:0007669"/>
    <property type="project" value="UniProtKB-KW"/>
</dbReference>
<dbReference type="InterPro" id="IPR036875">
    <property type="entry name" value="Znf_CCHC_sf"/>
</dbReference>
<gene>
    <name evidence="4" type="ORF">Tci_048230</name>
</gene>
<feature type="region of interest" description="Disordered" evidence="2">
    <location>
        <begin position="408"/>
        <end position="444"/>
    </location>
</feature>